<dbReference type="NCBIfam" id="TIGR00756">
    <property type="entry name" value="PPR"/>
    <property type="match status" value="1"/>
</dbReference>
<keyword evidence="4" id="KW-1185">Reference proteome</keyword>
<name>A0A7J7MY68_9MAGN</name>
<dbReference type="Pfam" id="PF12854">
    <property type="entry name" value="PPR_1"/>
    <property type="match status" value="1"/>
</dbReference>
<accession>A0A7J7MY68</accession>
<sequence length="419" mass="46377">MVNDNAVTPDYYTFPFIIIACTNSFSLSGGEQIHSRVVKNGLGYSEISTQTALLRFYVRHGGLCDCRKVFDDMPHRDVFLWNVLMSVNVQRGFAYEGLNVFQEMLQLGVEPDEFCVATGIAACAHSGALRQGMWIHEYIIKRGLFGEDLFVGTALVDMYAKCGCIERSVEVFEGLFKRNEYSWAAMIGGFALHGLANQAICSLERMVKEDGVCPDGVVLLGVLTACTHAGLEEEGTNVLEHMEGRYGVVPKHEHYSCTVNLLCRAGRLDKALELIRRMPMKPLASVWGALLSACSIKGNVELAELAAKELLDLEPSSGVGVGKDVTYVQLSNIYVGARRCSDARRVRKMMGERGIKKTPGCSVVEVNGVVNEFVAGDVVHPFQLQIYATLDLLSLHIIDHSHKQDHAFLRIYDFNRIEG</sequence>
<feature type="repeat" description="PPR" evidence="2">
    <location>
        <begin position="251"/>
        <end position="285"/>
    </location>
</feature>
<dbReference type="OrthoDB" id="426361at2759"/>
<proteinExistence type="predicted"/>
<dbReference type="InterPro" id="IPR046848">
    <property type="entry name" value="E_motif"/>
</dbReference>
<evidence type="ECO:0000256" key="2">
    <source>
        <dbReference type="PROSITE-ProRule" id="PRU00708"/>
    </source>
</evidence>
<feature type="repeat" description="PPR" evidence="2">
    <location>
        <begin position="77"/>
        <end position="111"/>
    </location>
</feature>
<evidence type="ECO:0000313" key="3">
    <source>
        <dbReference type="EMBL" id="KAF6159899.1"/>
    </source>
</evidence>
<dbReference type="FunFam" id="1.25.40.10:FF:001236">
    <property type="entry name" value="Pentatricopeptide repeat-containing protein At3g28660"/>
    <property type="match status" value="1"/>
</dbReference>
<dbReference type="Pfam" id="PF01535">
    <property type="entry name" value="PPR"/>
    <property type="match status" value="3"/>
</dbReference>
<protein>
    <recommendedName>
        <fullName evidence="5">Pentatricopeptide repeat-containing protein</fullName>
    </recommendedName>
</protein>
<dbReference type="AlphaFoldDB" id="A0A7J7MY68"/>
<dbReference type="Pfam" id="PF20431">
    <property type="entry name" value="E_motif"/>
    <property type="match status" value="1"/>
</dbReference>
<organism evidence="3 4">
    <name type="scientific">Kingdonia uniflora</name>
    <dbReference type="NCBI Taxonomy" id="39325"/>
    <lineage>
        <taxon>Eukaryota</taxon>
        <taxon>Viridiplantae</taxon>
        <taxon>Streptophyta</taxon>
        <taxon>Embryophyta</taxon>
        <taxon>Tracheophyta</taxon>
        <taxon>Spermatophyta</taxon>
        <taxon>Magnoliopsida</taxon>
        <taxon>Ranunculales</taxon>
        <taxon>Circaeasteraceae</taxon>
        <taxon>Kingdonia</taxon>
    </lineage>
</organism>
<dbReference type="PANTHER" id="PTHR47926:SF437">
    <property type="entry name" value="PENTACOTRIPEPTIDE-REPEAT REGION OF PRORP DOMAIN-CONTAINING PROTEIN"/>
    <property type="match status" value="1"/>
</dbReference>
<comment type="caution">
    <text evidence="3">The sequence shown here is derived from an EMBL/GenBank/DDBJ whole genome shotgun (WGS) entry which is preliminary data.</text>
</comment>
<dbReference type="GO" id="GO:0009451">
    <property type="term" value="P:RNA modification"/>
    <property type="evidence" value="ECO:0007669"/>
    <property type="project" value="InterPro"/>
</dbReference>
<dbReference type="PROSITE" id="PS51375">
    <property type="entry name" value="PPR"/>
    <property type="match status" value="2"/>
</dbReference>
<gene>
    <name evidence="3" type="ORF">GIB67_032983</name>
</gene>
<dbReference type="Proteomes" id="UP000541444">
    <property type="component" value="Unassembled WGS sequence"/>
</dbReference>
<evidence type="ECO:0000313" key="4">
    <source>
        <dbReference type="Proteomes" id="UP000541444"/>
    </source>
</evidence>
<dbReference type="InterPro" id="IPR011990">
    <property type="entry name" value="TPR-like_helical_dom_sf"/>
</dbReference>
<reference evidence="3 4" key="1">
    <citation type="journal article" date="2020" name="IScience">
        <title>Genome Sequencing of the Endangered Kingdonia uniflora (Circaeasteraceae, Ranunculales) Reveals Potential Mechanisms of Evolutionary Specialization.</title>
        <authorList>
            <person name="Sun Y."/>
            <person name="Deng T."/>
            <person name="Zhang A."/>
            <person name="Moore M.J."/>
            <person name="Landis J.B."/>
            <person name="Lin N."/>
            <person name="Zhang H."/>
            <person name="Zhang X."/>
            <person name="Huang J."/>
            <person name="Zhang X."/>
            <person name="Sun H."/>
            <person name="Wang H."/>
        </authorList>
    </citation>
    <scope>NUCLEOTIDE SEQUENCE [LARGE SCALE GENOMIC DNA]</scope>
    <source>
        <strain evidence="3">TB1705</strain>
        <tissue evidence="3">Leaf</tissue>
    </source>
</reference>
<dbReference type="InterPro" id="IPR002885">
    <property type="entry name" value="PPR_rpt"/>
</dbReference>
<dbReference type="PANTHER" id="PTHR47926">
    <property type="entry name" value="PENTATRICOPEPTIDE REPEAT-CONTAINING PROTEIN"/>
    <property type="match status" value="1"/>
</dbReference>
<keyword evidence="1" id="KW-0677">Repeat</keyword>
<dbReference type="InterPro" id="IPR046960">
    <property type="entry name" value="PPR_At4g14850-like_plant"/>
</dbReference>
<dbReference type="EMBL" id="JACGCM010001183">
    <property type="protein sequence ID" value="KAF6159899.1"/>
    <property type="molecule type" value="Genomic_DNA"/>
</dbReference>
<dbReference type="Gene3D" id="1.25.40.10">
    <property type="entry name" value="Tetratricopeptide repeat domain"/>
    <property type="match status" value="2"/>
</dbReference>
<evidence type="ECO:0000256" key="1">
    <source>
        <dbReference type="ARBA" id="ARBA00022737"/>
    </source>
</evidence>
<dbReference type="GO" id="GO:0003723">
    <property type="term" value="F:RNA binding"/>
    <property type="evidence" value="ECO:0007669"/>
    <property type="project" value="InterPro"/>
</dbReference>
<evidence type="ECO:0008006" key="5">
    <source>
        <dbReference type="Google" id="ProtNLM"/>
    </source>
</evidence>